<feature type="compositionally biased region" description="Acidic residues" evidence="3">
    <location>
        <begin position="195"/>
        <end position="209"/>
    </location>
</feature>
<gene>
    <name evidence="4" type="ORF">MSP1401_LOCUS7193</name>
</gene>
<dbReference type="AlphaFoldDB" id="A0A7S0D2Z8"/>
<name>A0A7S0D2Z8_MICPS</name>
<protein>
    <recommendedName>
        <fullName evidence="5">Pre-rRNA-processing protein TSR2</fullName>
    </recommendedName>
</protein>
<comment type="similarity">
    <text evidence="1">Belongs to the TSR2 family.</text>
</comment>
<evidence type="ECO:0000256" key="3">
    <source>
        <dbReference type="SAM" id="MobiDB-lite"/>
    </source>
</evidence>
<proteinExistence type="inferred from homology"/>
<organism evidence="4">
    <name type="scientific">Micromonas pusilla</name>
    <name type="common">Picoplanktonic green alga</name>
    <name type="synonym">Chromulina pusilla</name>
    <dbReference type="NCBI Taxonomy" id="38833"/>
    <lineage>
        <taxon>Eukaryota</taxon>
        <taxon>Viridiplantae</taxon>
        <taxon>Chlorophyta</taxon>
        <taxon>Mamiellophyceae</taxon>
        <taxon>Mamiellales</taxon>
        <taxon>Mamiellaceae</taxon>
        <taxon>Micromonas</taxon>
    </lineage>
</organism>
<dbReference type="Pfam" id="PF10273">
    <property type="entry name" value="WGG"/>
    <property type="match status" value="1"/>
</dbReference>
<feature type="region of interest" description="Disordered" evidence="3">
    <location>
        <begin position="172"/>
        <end position="253"/>
    </location>
</feature>
<reference evidence="4" key="1">
    <citation type="submission" date="2021-01" db="EMBL/GenBank/DDBJ databases">
        <authorList>
            <person name="Corre E."/>
            <person name="Pelletier E."/>
            <person name="Niang G."/>
            <person name="Scheremetjew M."/>
            <person name="Finn R."/>
            <person name="Kale V."/>
            <person name="Holt S."/>
            <person name="Cochrane G."/>
            <person name="Meng A."/>
            <person name="Brown T."/>
            <person name="Cohen L."/>
        </authorList>
    </citation>
    <scope>NUCLEOTIDE SEQUENCE</scope>
    <source>
        <strain evidence="4">CCAC1681</strain>
    </source>
</reference>
<sequence length="253" mass="27569">MITRLGTKVGTTDEMRLRSGHRVGVSGPAAKMPTSAAEARALLMRDVTKMPDEHAAAFCEGLAGILNRWTALQLAITNEWGGAESVQKGAQMLEELEHWFLKRRAGKYAEDLEELLVEILGDDFCVQCEDGSPREVAKIACEMYEQVAQGNYALAKDICSKPLPREHLERCQREEEDRRWTAGAAISRGGGGDDSGGDDSDVDAMDADDLAAGLDGFSMKHDPEVDDMSTGGRRGQPEPDEDGWCTVPKRGGR</sequence>
<evidence type="ECO:0000256" key="1">
    <source>
        <dbReference type="ARBA" id="ARBA00006524"/>
    </source>
</evidence>
<evidence type="ECO:0000313" key="4">
    <source>
        <dbReference type="EMBL" id="CAD8442060.1"/>
    </source>
</evidence>
<evidence type="ECO:0008006" key="5">
    <source>
        <dbReference type="Google" id="ProtNLM"/>
    </source>
</evidence>
<evidence type="ECO:0000256" key="2">
    <source>
        <dbReference type="ARBA" id="ARBA00022552"/>
    </source>
</evidence>
<accession>A0A7S0D2Z8</accession>
<dbReference type="GO" id="GO:0006364">
    <property type="term" value="P:rRNA processing"/>
    <property type="evidence" value="ECO:0007669"/>
    <property type="project" value="UniProtKB-KW"/>
</dbReference>
<dbReference type="EMBL" id="HBEN01008663">
    <property type="protein sequence ID" value="CAD8442060.1"/>
    <property type="molecule type" value="Transcribed_RNA"/>
</dbReference>
<dbReference type="PANTHER" id="PTHR21250">
    <property type="entry name" value="PRE-RRNA-PROCESSING PROTEIN TSR2 HOMOLOG"/>
    <property type="match status" value="1"/>
</dbReference>
<keyword evidence="2" id="KW-0698">rRNA processing</keyword>
<dbReference type="InterPro" id="IPR019398">
    <property type="entry name" value="Pre-rRNA_process_TSR2"/>
</dbReference>